<dbReference type="PRINTS" id="PR00111">
    <property type="entry name" value="ABHYDROLASE"/>
</dbReference>
<protein>
    <submittedName>
        <fullName evidence="2">Alpha/beta hydrolase</fullName>
    </submittedName>
</protein>
<feature type="domain" description="AB hydrolase-1" evidence="1">
    <location>
        <begin position="49"/>
        <end position="289"/>
    </location>
</feature>
<dbReference type="AlphaFoldDB" id="A0A0M5J1U4"/>
<organism evidence="2">
    <name type="scientific">Streptomyces pristinaespiralis</name>
    <dbReference type="NCBI Taxonomy" id="38300"/>
    <lineage>
        <taxon>Bacteria</taxon>
        <taxon>Bacillati</taxon>
        <taxon>Actinomycetota</taxon>
        <taxon>Actinomycetes</taxon>
        <taxon>Kitasatosporales</taxon>
        <taxon>Streptomycetaceae</taxon>
        <taxon>Streptomyces</taxon>
    </lineage>
</organism>
<dbReference type="GO" id="GO:0016787">
    <property type="term" value="F:hydrolase activity"/>
    <property type="evidence" value="ECO:0007669"/>
    <property type="project" value="UniProtKB-KW"/>
</dbReference>
<dbReference type="RefSeq" id="WP_053557167.1">
    <property type="nucleotide sequence ID" value="NZ_CP011340.1"/>
</dbReference>
<dbReference type="Proteomes" id="UP000060513">
    <property type="component" value="Chromosome"/>
</dbReference>
<dbReference type="InterPro" id="IPR029058">
    <property type="entry name" value="AB_hydrolase_fold"/>
</dbReference>
<accession>A0A0M5J1U4</accession>
<dbReference type="PATRIC" id="fig|38300.4.peg.4391"/>
<dbReference type="OrthoDB" id="7185741at2"/>
<evidence type="ECO:0000313" key="2">
    <source>
        <dbReference type="EMBL" id="ALC22494.1"/>
    </source>
</evidence>
<dbReference type="STRING" id="38300.SPRI_4188"/>
<dbReference type="PANTHER" id="PTHR43798">
    <property type="entry name" value="MONOACYLGLYCEROL LIPASE"/>
    <property type="match status" value="1"/>
</dbReference>
<evidence type="ECO:0000259" key="1">
    <source>
        <dbReference type="Pfam" id="PF12697"/>
    </source>
</evidence>
<gene>
    <name evidence="2" type="ORF">SPRI_4188</name>
</gene>
<proteinExistence type="predicted"/>
<evidence type="ECO:0000313" key="3">
    <source>
        <dbReference type="Proteomes" id="UP000060513"/>
    </source>
</evidence>
<dbReference type="InterPro" id="IPR050266">
    <property type="entry name" value="AB_hydrolase_sf"/>
</dbReference>
<name>A0A0M5J1U4_STRPR</name>
<dbReference type="Pfam" id="PF12697">
    <property type="entry name" value="Abhydrolase_6"/>
    <property type="match status" value="1"/>
</dbReference>
<dbReference type="PRINTS" id="PR00412">
    <property type="entry name" value="EPOXHYDRLASE"/>
</dbReference>
<dbReference type="InterPro" id="IPR000073">
    <property type="entry name" value="AB_hydrolase_1"/>
</dbReference>
<dbReference type="SUPFAM" id="SSF53474">
    <property type="entry name" value="alpha/beta-Hydrolases"/>
    <property type="match status" value="1"/>
</dbReference>
<dbReference type="KEGG" id="spri:SPRI_4188"/>
<sequence length="304" mass="32348">MDDAVVKAVGALVPGGALRGELDRHGRTLRWIEVGQGAPTVVLDAPSAGSSMMWTSVLAPLARCTRVIAYDRAGLGLSDPVPRLTLDSAVAALAALLSRAGGGPCVLVGNSWGGQLAELVAWAEPDLVAGLVLLDPSHEEFQPWVGRMAEGVYARQLAVRTSLRLTGGPRHRHAVREASRATDDPRVRELLVAAWLAASGGPQQVRTAVDEYRMIVKATPEIRRRRAASRLPDVPVTVLSASRGMPQGMRRRWTELQRSVAASVAGGEHAVVPAAGHYIQSSRPDVVTRAVLAALERVRHPRGG</sequence>
<dbReference type="EMBL" id="CP011340">
    <property type="protein sequence ID" value="ALC22494.1"/>
    <property type="molecule type" value="Genomic_DNA"/>
</dbReference>
<reference evidence="2 3" key="1">
    <citation type="submission" date="2015-08" db="EMBL/GenBank/DDBJ databases">
        <title>Genome sequence of the pristinamycin over-producing bacterium Streptomyces pristinaespiralis HCCB10218.</title>
        <authorList>
            <person name="Tian J."/>
            <person name="Yang J."/>
            <person name="Li L."/>
            <person name="Ruan L."/>
            <person name="Wei W."/>
            <person name="Zheng G."/>
            <person name="Wei Z."/>
            <person name="Yang S."/>
            <person name="Ge M."/>
            <person name="Jiang W."/>
            <person name="Lu Y."/>
        </authorList>
    </citation>
    <scope>NUCLEOTIDE SEQUENCE [LARGE SCALE GENOMIC DNA]</scope>
    <source>
        <strain evidence="2 3">HCCB 10218</strain>
    </source>
</reference>
<keyword evidence="2" id="KW-0378">Hydrolase</keyword>
<dbReference type="Gene3D" id="3.40.50.1820">
    <property type="entry name" value="alpha/beta hydrolase"/>
    <property type="match status" value="1"/>
</dbReference>
<dbReference type="InterPro" id="IPR000639">
    <property type="entry name" value="Epox_hydrolase-like"/>
</dbReference>